<dbReference type="PANTHER" id="PTHR45766">
    <property type="entry name" value="DNA ANNEALING HELICASE AND ENDONUCLEASE ZRANB3 FAMILY MEMBER"/>
    <property type="match status" value="1"/>
</dbReference>
<dbReference type="GO" id="GO:0016787">
    <property type="term" value="F:hydrolase activity"/>
    <property type="evidence" value="ECO:0007669"/>
    <property type="project" value="UniProtKB-KW"/>
</dbReference>
<evidence type="ECO:0000256" key="6">
    <source>
        <dbReference type="SAM" id="MobiDB-lite"/>
    </source>
</evidence>
<dbReference type="CDD" id="cd18793">
    <property type="entry name" value="SF2_C_SNF"/>
    <property type="match status" value="1"/>
</dbReference>
<dbReference type="InterPro" id="IPR027417">
    <property type="entry name" value="P-loop_NTPase"/>
</dbReference>
<dbReference type="AlphaFoldDB" id="A0A7V8VAL8"/>
<protein>
    <submittedName>
        <fullName evidence="9">DEAD/DEAH box helicase family protein</fullName>
    </submittedName>
</protein>
<dbReference type="CDD" id="cd09179">
    <property type="entry name" value="PLDc_N_DEXD_a"/>
    <property type="match status" value="1"/>
</dbReference>
<evidence type="ECO:0000256" key="5">
    <source>
        <dbReference type="SAM" id="Coils"/>
    </source>
</evidence>
<dbReference type="GO" id="GO:0004386">
    <property type="term" value="F:helicase activity"/>
    <property type="evidence" value="ECO:0007669"/>
    <property type="project" value="UniProtKB-KW"/>
</dbReference>
<dbReference type="InterPro" id="IPR014001">
    <property type="entry name" value="Helicase_ATP-bd"/>
</dbReference>
<keyword evidence="1" id="KW-0547">Nucleotide-binding</keyword>
<reference evidence="9 10" key="1">
    <citation type="submission" date="2020-07" db="EMBL/GenBank/DDBJ databases">
        <title>Thermogemmata thermophila gen. nov., sp. nov., a novel moderate thermophilic planctomycete from a Kamchatka hot spring.</title>
        <authorList>
            <person name="Elcheninov A.G."/>
            <person name="Podosokorskaya O.A."/>
            <person name="Kovaleva O.L."/>
            <person name="Novikov A."/>
            <person name="Bonch-Osmolovskaya E.A."/>
            <person name="Toshchakov S.V."/>
            <person name="Kublanov I.V."/>
        </authorList>
    </citation>
    <scope>NUCLEOTIDE SEQUENCE [LARGE SCALE GENOMIC DNA]</scope>
    <source>
        <strain evidence="9 10">2918</strain>
    </source>
</reference>
<sequence length="1267" mass="145799">MPTLRELSLKIAYGPHDDPLRNFFIPALAASIRYDRAAGFFSSTMLAVAAAGVSQLIRNGGKMRLLCGADLSEEDVEAIRAGHATLEKRLEQRLMDRWSLPESEYVHNRLQALAWLVGTGQLEIKVVLPTDKHGRPLPASRAEGYYHPKEGLFTDAAGNQVGFSGSINETATALEENYESFVVFNSWETAAYVNNIRVKFEKLWQGKEQGWVALPVPEAVRQHLLKLRPSSAPTHEFGVEPQETSPKKPAGPSRDAEQRERIIFQFLRDVPHLPNATRLGRATCTVRVWPHQRRVADTIVQRFPERFLLCDEVGLGKTIEAGLALRQLIISGKARRVLILVPKSVLFQWQQELYEKFCLRVPRYDGRTFFDASGREWPRSGVDNPWNAHPVILASSHLAKRRDRQQELLDAEDWDLVVIDEAHHARRKDFQNREQFRPNRLLELLRGPEDRPGLGDKTRGLLLLTATPMQIHPLEVFDLLKLLGMGGRWGVEDNFLRYFEELRRPWDEIDWPFVLSMLADYFGTGGEWDPQFCRAAEEQLGPVTWDQLRRLPQSPNAAAIIRQLDAKAQGALRELAARHTPLRRYVFRNTRPLLREYHRRGWLQDRIPFREPKSEWIEMRPDEWALYQRIEEYIRDHYKKYEAERKGLGFLMTVYRRRLTSSFYAIQRSLERRLAFLKGETPAAWLTEEDLDQEDLEEDVSELLPAEEEHKAASEIRALFQGEIEYIESFLAHLQALGTDSKFEQLAKDLRHILQHRDSVIIFTQYTDTMDYLREKLRQVYGGQVACYSGRGGERWNGTAWVETTKEHIKNAFREKREIKILLCTESASEGLNLQTCGVLINYEMPWNPMRVEQRIGRIDRIGQVYDRVWIRNYFYDRTVEAMVYQRLDDRIASFESVVGELQPILSQVAQVIEAAAMASSEERSELIARKVEEINCRVRSQEPSAFDLDKYVVEQMDLEAEEPPPVTLPELERTLVESTAFGRRFRPHPTIDGAYQFDWHGSWQDITFHPDLFDTYPNTLRLMTYGSGLLEDVLAAVDPPDGSMLCGEIVRYSLESPRQIVCYYSLQDGQIIPSLTKLMSIIGNSVLTELTDERKERLADTFRSLVQSLCAQEEQTEQTRHKTRLASLTEEIRQLLREAVYVELVLAVYHGIMNEGFVPNFSEKAYQQLKRRGIPFPGALSVVGTDLPRPRPDDPLYLRLQEFSKEALHRRFKGISSRITRRLHQLRSLQGQLAAMTKTNATAASPLAFVCLATQTSIQTSTSKGQ</sequence>
<dbReference type="GO" id="GO:0005524">
    <property type="term" value="F:ATP binding"/>
    <property type="evidence" value="ECO:0007669"/>
    <property type="project" value="UniProtKB-KW"/>
</dbReference>
<dbReference type="PROSITE" id="PS51194">
    <property type="entry name" value="HELICASE_CTER"/>
    <property type="match status" value="1"/>
</dbReference>
<dbReference type="SMART" id="SM00490">
    <property type="entry name" value="HELICc"/>
    <property type="match status" value="1"/>
</dbReference>
<dbReference type="InterPro" id="IPR057342">
    <property type="entry name" value="DEXDc_RapA"/>
</dbReference>
<keyword evidence="3 9" id="KW-0347">Helicase</keyword>
<dbReference type="Pfam" id="PF00176">
    <property type="entry name" value="SNF2-rel_dom"/>
    <property type="match status" value="1"/>
</dbReference>
<comment type="caution">
    <text evidence="9">The sequence shown here is derived from an EMBL/GenBank/DDBJ whole genome shotgun (WGS) entry which is preliminary data.</text>
</comment>
<dbReference type="Gene3D" id="3.40.50.10810">
    <property type="entry name" value="Tandem AAA-ATPase domain"/>
    <property type="match status" value="1"/>
</dbReference>
<feature type="domain" description="Helicase ATP-binding" evidence="7">
    <location>
        <begin position="298"/>
        <end position="486"/>
    </location>
</feature>
<dbReference type="InterPro" id="IPR001650">
    <property type="entry name" value="Helicase_C-like"/>
</dbReference>
<name>A0A7V8VAL8_9BACT</name>
<evidence type="ECO:0000256" key="1">
    <source>
        <dbReference type="ARBA" id="ARBA00022741"/>
    </source>
</evidence>
<evidence type="ECO:0000256" key="4">
    <source>
        <dbReference type="ARBA" id="ARBA00022840"/>
    </source>
</evidence>
<dbReference type="PANTHER" id="PTHR45766:SF6">
    <property type="entry name" value="SWI_SNF-RELATED MATRIX-ASSOCIATED ACTIN-DEPENDENT REGULATOR OF CHROMATIN SUBFAMILY A-LIKE PROTEIN 1"/>
    <property type="match status" value="1"/>
</dbReference>
<dbReference type="InterPro" id="IPR000330">
    <property type="entry name" value="SNF2_N"/>
</dbReference>
<feature type="region of interest" description="Disordered" evidence="6">
    <location>
        <begin position="231"/>
        <end position="255"/>
    </location>
</feature>
<dbReference type="PROSITE" id="PS51192">
    <property type="entry name" value="HELICASE_ATP_BIND_1"/>
    <property type="match status" value="1"/>
</dbReference>
<organism evidence="9 10">
    <name type="scientific">Thermogemmata fonticola</name>
    <dbReference type="NCBI Taxonomy" id="2755323"/>
    <lineage>
        <taxon>Bacteria</taxon>
        <taxon>Pseudomonadati</taxon>
        <taxon>Planctomycetota</taxon>
        <taxon>Planctomycetia</taxon>
        <taxon>Gemmatales</taxon>
        <taxon>Gemmataceae</taxon>
        <taxon>Thermogemmata</taxon>
    </lineage>
</organism>
<keyword evidence="4" id="KW-0067">ATP-binding</keyword>
<dbReference type="InterPro" id="IPR049730">
    <property type="entry name" value="SNF2/RAD54-like_C"/>
</dbReference>
<dbReference type="Gene3D" id="3.40.50.300">
    <property type="entry name" value="P-loop containing nucleotide triphosphate hydrolases"/>
    <property type="match status" value="1"/>
</dbReference>
<evidence type="ECO:0000256" key="3">
    <source>
        <dbReference type="ARBA" id="ARBA00022806"/>
    </source>
</evidence>
<dbReference type="SUPFAM" id="SSF52540">
    <property type="entry name" value="P-loop containing nucleoside triphosphate hydrolases"/>
    <property type="match status" value="2"/>
</dbReference>
<dbReference type="SMART" id="SM00487">
    <property type="entry name" value="DEXDc"/>
    <property type="match status" value="1"/>
</dbReference>
<evidence type="ECO:0000259" key="8">
    <source>
        <dbReference type="PROSITE" id="PS51194"/>
    </source>
</evidence>
<feature type="domain" description="Helicase C-terminal" evidence="8">
    <location>
        <begin position="749"/>
        <end position="903"/>
    </location>
</feature>
<evidence type="ECO:0000256" key="2">
    <source>
        <dbReference type="ARBA" id="ARBA00022801"/>
    </source>
</evidence>
<keyword evidence="5" id="KW-0175">Coiled coil</keyword>
<dbReference type="RefSeq" id="WP_194535994.1">
    <property type="nucleotide sequence ID" value="NZ_JACEFB010000001.1"/>
</dbReference>
<gene>
    <name evidence="9" type="ORF">H0921_00030</name>
</gene>
<evidence type="ECO:0000313" key="10">
    <source>
        <dbReference type="Proteomes" id="UP000542342"/>
    </source>
</evidence>
<dbReference type="Pfam" id="PF00271">
    <property type="entry name" value="Helicase_C"/>
    <property type="match status" value="1"/>
</dbReference>
<feature type="coiled-coil region" evidence="5">
    <location>
        <begin position="1112"/>
        <end position="1139"/>
    </location>
</feature>
<keyword evidence="2" id="KW-0378">Hydrolase</keyword>
<dbReference type="InterPro" id="IPR038718">
    <property type="entry name" value="SNF2-like_sf"/>
</dbReference>
<evidence type="ECO:0000259" key="7">
    <source>
        <dbReference type="PROSITE" id="PS51192"/>
    </source>
</evidence>
<accession>A0A7V8VAL8</accession>
<evidence type="ECO:0000313" key="9">
    <source>
        <dbReference type="EMBL" id="MBA2224549.1"/>
    </source>
</evidence>
<dbReference type="Proteomes" id="UP000542342">
    <property type="component" value="Unassembled WGS sequence"/>
</dbReference>
<keyword evidence="10" id="KW-1185">Reference proteome</keyword>
<proteinExistence type="predicted"/>
<dbReference type="CDD" id="cd18011">
    <property type="entry name" value="DEXDc_RapA"/>
    <property type="match status" value="1"/>
</dbReference>
<dbReference type="EMBL" id="JACEFB010000001">
    <property type="protein sequence ID" value="MBA2224549.1"/>
    <property type="molecule type" value="Genomic_DNA"/>
</dbReference>